<dbReference type="AlphaFoldDB" id="A0A8U8AX84"/>
<dbReference type="Ensembl" id="ENSCPVT00000026776.1">
    <property type="protein sequence ID" value="ENSCPVP00000026510.1"/>
    <property type="gene ID" value="ENSCPVG00000018227.1"/>
</dbReference>
<accession>A0A8U8AX84</accession>
<protein>
    <submittedName>
        <fullName evidence="1">Uncharacterized protein</fullName>
    </submittedName>
</protein>
<reference evidence="1" key="2">
    <citation type="submission" date="2025-08" db="UniProtKB">
        <authorList>
            <consortium name="Ensembl"/>
        </authorList>
    </citation>
    <scope>IDENTIFICATION</scope>
</reference>
<reference evidence="1" key="1">
    <citation type="submission" date="2020-02" db="EMBL/GenBank/DDBJ databases">
        <authorList>
            <person name="Enbody D E."/>
            <person name="Pettersson E M."/>
        </authorList>
    </citation>
    <scope>NUCLEOTIDE SEQUENCE [LARGE SCALE GENOMIC DNA]</scope>
</reference>
<evidence type="ECO:0000313" key="1">
    <source>
        <dbReference type="Ensembl" id="ENSCPVP00000026510.1"/>
    </source>
</evidence>
<reference evidence="1" key="3">
    <citation type="submission" date="2025-09" db="UniProtKB">
        <authorList>
            <consortium name="Ensembl"/>
        </authorList>
    </citation>
    <scope>IDENTIFICATION</scope>
</reference>
<organism evidence="1 2">
    <name type="scientific">Geospiza parvula</name>
    <name type="common">Small tree-finch</name>
    <name type="synonym">Camarhynchus parvulus</name>
    <dbReference type="NCBI Taxonomy" id="87175"/>
    <lineage>
        <taxon>Eukaryota</taxon>
        <taxon>Metazoa</taxon>
        <taxon>Chordata</taxon>
        <taxon>Craniata</taxon>
        <taxon>Vertebrata</taxon>
        <taxon>Euteleostomi</taxon>
        <taxon>Archelosauria</taxon>
        <taxon>Archosauria</taxon>
        <taxon>Dinosauria</taxon>
        <taxon>Saurischia</taxon>
        <taxon>Theropoda</taxon>
        <taxon>Coelurosauria</taxon>
        <taxon>Aves</taxon>
        <taxon>Neognathae</taxon>
        <taxon>Neoaves</taxon>
        <taxon>Telluraves</taxon>
        <taxon>Australaves</taxon>
        <taxon>Passeriformes</taxon>
        <taxon>Thraupidae</taxon>
        <taxon>Camarhynchus</taxon>
    </lineage>
</organism>
<proteinExistence type="predicted"/>
<dbReference type="Proteomes" id="UP000694382">
    <property type="component" value="Chromosome 5"/>
</dbReference>
<evidence type="ECO:0000313" key="2">
    <source>
        <dbReference type="Proteomes" id="UP000694382"/>
    </source>
</evidence>
<keyword evidence="2" id="KW-1185">Reference proteome</keyword>
<sequence>MSRQRCRQITFHCSFDVPRVSKPWQMVQRQQDCSPLLSFLTSTGNTALSRIMQWNAAPGSAQQGEQQVQCTHTPPPVPWVHCPVVWPTEEGSKEHLERSCGQAGLCQGAFATVEQDTKEQAYLPLWG</sequence>
<name>A0A8U8AX84_GEOPR</name>